<dbReference type="Pfam" id="PF10679">
    <property type="entry name" value="DUF2491"/>
    <property type="match status" value="1"/>
</dbReference>
<reference evidence="1 2" key="1">
    <citation type="submission" date="2015-11" db="EMBL/GenBank/DDBJ databases">
        <title>Expanding the genomic diversity of Burkholderia species for the development of highly accurate diagnostics.</title>
        <authorList>
            <person name="Sahl J."/>
            <person name="Keim P."/>
            <person name="Wagner D."/>
        </authorList>
    </citation>
    <scope>NUCLEOTIDE SEQUENCE [LARGE SCALE GENOMIC DNA]</scope>
    <source>
        <strain evidence="1 2">RF32-BP4</strain>
    </source>
</reference>
<sequence length="273" mass="30457">MGILELARRIGEKRLDDFARARADRPDRVDTGLPLGARIGGMIELVLADFALLEGTLLVVPPAAQMPIVAVSRLHIDADADLSIFRMYTDTGTDRNGQGAFLQVMTARNDFQDVREIAYYQFLYREYPVTADEQDAFLGNGYGLGQDHYDMDRDELAQIAHLAGNPARVDALLGGNDAIGFERDAPGGDYIRPWTGRERRLDDSVGEKGVEKTHSFMQYVRRLPAGPAQESGPIERLWIDFEHVETMDGRPAEAVWVDYFAGLAIDPLRVKVF</sequence>
<protein>
    <recommendedName>
        <fullName evidence="3">DUF2491 family protein</fullName>
    </recommendedName>
</protein>
<proteinExistence type="predicted"/>
<organism evidence="1 2">
    <name type="scientific">Burkholderia ubonensis</name>
    <dbReference type="NCBI Taxonomy" id="101571"/>
    <lineage>
        <taxon>Bacteria</taxon>
        <taxon>Pseudomonadati</taxon>
        <taxon>Pseudomonadota</taxon>
        <taxon>Betaproteobacteria</taxon>
        <taxon>Burkholderiales</taxon>
        <taxon>Burkholderiaceae</taxon>
        <taxon>Burkholderia</taxon>
        <taxon>Burkholderia cepacia complex</taxon>
    </lineage>
</organism>
<dbReference type="InterPro" id="IPR019621">
    <property type="entry name" value="DUF2491"/>
</dbReference>
<dbReference type="Proteomes" id="UP000065521">
    <property type="component" value="Unassembled WGS sequence"/>
</dbReference>
<evidence type="ECO:0000313" key="2">
    <source>
        <dbReference type="Proteomes" id="UP000065521"/>
    </source>
</evidence>
<dbReference type="EMBL" id="LOTN01000071">
    <property type="protein sequence ID" value="KUZ82072.1"/>
    <property type="molecule type" value="Genomic_DNA"/>
</dbReference>
<evidence type="ECO:0000313" key="1">
    <source>
        <dbReference type="EMBL" id="KUZ82072.1"/>
    </source>
</evidence>
<gene>
    <name evidence="1" type="ORF">WI38_32200</name>
</gene>
<accession>A0A102LVM4</accession>
<dbReference type="AlphaFoldDB" id="A0A102LVM4"/>
<name>A0A102LVM4_9BURK</name>
<comment type="caution">
    <text evidence="1">The sequence shown here is derived from an EMBL/GenBank/DDBJ whole genome shotgun (WGS) entry which is preliminary data.</text>
</comment>
<evidence type="ECO:0008006" key="3">
    <source>
        <dbReference type="Google" id="ProtNLM"/>
    </source>
</evidence>